<proteinExistence type="predicted"/>
<feature type="domain" description="Xylose isomerase-like TIM barrel" evidence="1">
    <location>
        <begin position="48"/>
        <end position="272"/>
    </location>
</feature>
<evidence type="ECO:0000313" key="3">
    <source>
        <dbReference type="Proteomes" id="UP000033121"/>
    </source>
</evidence>
<dbReference type="PANTHER" id="PTHR12110">
    <property type="entry name" value="HYDROXYPYRUVATE ISOMERASE"/>
    <property type="match status" value="1"/>
</dbReference>
<dbReference type="InterPro" id="IPR036237">
    <property type="entry name" value="Xyl_isomerase-like_sf"/>
</dbReference>
<gene>
    <name evidence="2" type="ORF">FPE01S_02_05480</name>
</gene>
<accession>A0A0E9N129</accession>
<dbReference type="EMBL" id="BBWV01000002">
    <property type="protein sequence ID" value="GAO43443.1"/>
    <property type="molecule type" value="Genomic_DNA"/>
</dbReference>
<dbReference type="Pfam" id="PF01261">
    <property type="entry name" value="AP_endonuc_2"/>
    <property type="match status" value="1"/>
</dbReference>
<protein>
    <submittedName>
        <fullName evidence="2">Putative sugar isomerase</fullName>
    </submittedName>
</protein>
<dbReference type="PANTHER" id="PTHR12110:SF41">
    <property type="entry name" value="INOSOSE DEHYDRATASE"/>
    <property type="match status" value="1"/>
</dbReference>
<dbReference type="InterPro" id="IPR013022">
    <property type="entry name" value="Xyl_isomerase-like_TIM-brl"/>
</dbReference>
<dbReference type="STRING" id="1220578.FPE01S_02_05480"/>
<keyword evidence="2" id="KW-0413">Isomerase</keyword>
<evidence type="ECO:0000259" key="1">
    <source>
        <dbReference type="Pfam" id="PF01261"/>
    </source>
</evidence>
<dbReference type="GO" id="GO:0016853">
    <property type="term" value="F:isomerase activity"/>
    <property type="evidence" value="ECO:0007669"/>
    <property type="project" value="UniProtKB-KW"/>
</dbReference>
<dbReference type="Gene3D" id="3.20.20.150">
    <property type="entry name" value="Divalent-metal-dependent TIM barrel enzymes"/>
    <property type="match status" value="1"/>
</dbReference>
<dbReference type="Proteomes" id="UP000033121">
    <property type="component" value="Unassembled WGS sequence"/>
</dbReference>
<evidence type="ECO:0000313" key="2">
    <source>
        <dbReference type="EMBL" id="GAO43443.1"/>
    </source>
</evidence>
<dbReference type="SUPFAM" id="SSF51658">
    <property type="entry name" value="Xylose isomerase-like"/>
    <property type="match status" value="1"/>
</dbReference>
<keyword evidence="3" id="KW-1185">Reference proteome</keyword>
<reference evidence="2 3" key="1">
    <citation type="submission" date="2015-04" db="EMBL/GenBank/DDBJ databases">
        <title>Whole genome shotgun sequence of Flavihumibacter petaseus NBRC 106054.</title>
        <authorList>
            <person name="Miyazawa S."/>
            <person name="Hosoyama A."/>
            <person name="Hashimoto M."/>
            <person name="Noguchi M."/>
            <person name="Tsuchikane K."/>
            <person name="Ohji S."/>
            <person name="Yamazoe A."/>
            <person name="Ichikawa N."/>
            <person name="Kimura A."/>
            <person name="Fujita N."/>
        </authorList>
    </citation>
    <scope>NUCLEOTIDE SEQUENCE [LARGE SCALE GENOMIC DNA]</scope>
    <source>
        <strain evidence="2 3">NBRC 106054</strain>
    </source>
</reference>
<dbReference type="AlphaFoldDB" id="A0A0E9N129"/>
<name>A0A0E9N129_9BACT</name>
<sequence>MTLAGGAISLQHPWEMIGGIRKKTPLLSFSTLGCPKWPLEKILNTAVQFQYNGIEIRGIQGELDLPKSPLFSSPEAIKQTSRLIREKGLVIAGLGSSAELHHADMVKRQSNLDSAKRFIDLAASLGGTNVRVFPNNLPKEEEKAVVLARIAEGLQELGTYAAGKKVRVLMETHGELVWSDDILAVMKQVTAPDTGLIWDIYNMWTVSKESPAQVFAKLKPYIYHTHIKDSVKRDGKENYVLLGQGEAPLKEAITSLKASSYKGFYSFEWEKLWHPEIAEPEVAIPDFPQAFRKIWG</sequence>
<organism evidence="2 3">
    <name type="scientific">Flavihumibacter petaseus NBRC 106054</name>
    <dbReference type="NCBI Taxonomy" id="1220578"/>
    <lineage>
        <taxon>Bacteria</taxon>
        <taxon>Pseudomonadati</taxon>
        <taxon>Bacteroidota</taxon>
        <taxon>Chitinophagia</taxon>
        <taxon>Chitinophagales</taxon>
        <taxon>Chitinophagaceae</taxon>
        <taxon>Flavihumibacter</taxon>
    </lineage>
</organism>
<comment type="caution">
    <text evidence="2">The sequence shown here is derived from an EMBL/GenBank/DDBJ whole genome shotgun (WGS) entry which is preliminary data.</text>
</comment>
<dbReference type="InterPro" id="IPR050312">
    <property type="entry name" value="IolE/XylAMocC-like"/>
</dbReference>